<comment type="caution">
    <text evidence="2">The sequence shown here is derived from an EMBL/GenBank/DDBJ whole genome shotgun (WGS) entry which is preliminary data.</text>
</comment>
<evidence type="ECO:0000256" key="1">
    <source>
        <dbReference type="SAM" id="Phobius"/>
    </source>
</evidence>
<dbReference type="Proteomes" id="UP000231987">
    <property type="component" value="Unassembled WGS sequence"/>
</dbReference>
<protein>
    <submittedName>
        <fullName evidence="2">Uncharacterized protein</fullName>
    </submittedName>
</protein>
<accession>A0A2J0Z0D5</accession>
<evidence type="ECO:0000313" key="3">
    <source>
        <dbReference type="Proteomes" id="UP000231987"/>
    </source>
</evidence>
<reference evidence="2 3" key="1">
    <citation type="submission" date="2017-06" db="EMBL/GenBank/DDBJ databases">
        <title>Ensifer strains isolated from leguminous trees and herbs display diverse denitrification phenotypes with some acting as strong N2O sinks.</title>
        <authorList>
            <person name="Woliy K."/>
            <person name="Mania D."/>
            <person name="Bakken L.R."/>
            <person name="Frostegard A."/>
        </authorList>
    </citation>
    <scope>NUCLEOTIDE SEQUENCE [LARGE SCALE GENOMIC DNA]</scope>
    <source>
        <strain evidence="2 3">AC50a</strain>
    </source>
</reference>
<organism evidence="2 3">
    <name type="scientific">Rhizobium meliloti</name>
    <name type="common">Ensifer meliloti</name>
    <name type="synonym">Sinorhizobium meliloti</name>
    <dbReference type="NCBI Taxonomy" id="382"/>
    <lineage>
        <taxon>Bacteria</taxon>
        <taxon>Pseudomonadati</taxon>
        <taxon>Pseudomonadota</taxon>
        <taxon>Alphaproteobacteria</taxon>
        <taxon>Hyphomicrobiales</taxon>
        <taxon>Rhizobiaceae</taxon>
        <taxon>Sinorhizobium/Ensifer group</taxon>
        <taxon>Sinorhizobium</taxon>
    </lineage>
</organism>
<evidence type="ECO:0000313" key="2">
    <source>
        <dbReference type="EMBL" id="PJR13983.1"/>
    </source>
</evidence>
<dbReference type="EMBL" id="NJGD01000008">
    <property type="protein sequence ID" value="PJR13983.1"/>
    <property type="molecule type" value="Genomic_DNA"/>
</dbReference>
<proteinExistence type="predicted"/>
<keyword evidence="1" id="KW-0812">Transmembrane</keyword>
<sequence>MTKKSKGGLWIFVFAAGATLGWVGFLGWAATRWSYTRIVWRIEQLHLLTLNEIGDFFAGSLTGFGIIGLLTTILLQRLDLQQTQEQFNTGQDATYKLQLFDRRFEVARQFSDALHHINSDGKPTTETRIKLADAMERGRYLFGKDFNDAADEVWERVSKWRRLNVTSATLSRKSKLTLAEASERQRVLDEIEDTDRWLWDRLKDGRFEEIFKKYLQMPEPRG</sequence>
<keyword evidence="1" id="KW-1133">Transmembrane helix</keyword>
<keyword evidence="1" id="KW-0472">Membrane</keyword>
<feature type="transmembrane region" description="Helical" evidence="1">
    <location>
        <begin position="56"/>
        <end position="75"/>
    </location>
</feature>
<dbReference type="RefSeq" id="WP_100673039.1">
    <property type="nucleotide sequence ID" value="NZ_NJGD01000008.1"/>
</dbReference>
<name>A0A2J0Z0D5_RHIML</name>
<dbReference type="AlphaFoldDB" id="A0A2J0Z0D5"/>
<feature type="transmembrane region" description="Helical" evidence="1">
    <location>
        <begin position="7"/>
        <end position="30"/>
    </location>
</feature>
<gene>
    <name evidence="2" type="ORF">CEJ86_19785</name>
</gene>